<evidence type="ECO:0000313" key="5">
    <source>
        <dbReference type="Proteomes" id="UP001501468"/>
    </source>
</evidence>
<sequence>MTTTPSPAPRSSSPTTSVGHADHTDERALVLAGAGAAGNAWELGLVAGLADAGVDVTRADLIIGTSAGSTVAAQITSGTAPSELYAAILTEVPRPPAAAAEARRAPDPQVSGSSYLEWSDAIIASAQDPSDMRRRLGAAALERDGSDGAGTTRWRDIVAARLPSRHWPEQRVLIPAVDAHTGQPVVFDRNSGIDLVDAVAASTSAMSPYGIGEHRYLNGGYRRSENADLAAGYGRVLVLSPFGGRTRMPLQWGMDLATQVAELRAAGSTVETVFPDVGAGDVFGANALDPSTRLPAARGGYAQGRDLAASLAEFWR</sequence>
<comment type="caution">
    <text evidence="4">The sequence shown here is derived from an EMBL/GenBank/DDBJ whole genome shotgun (WGS) entry which is preliminary data.</text>
</comment>
<accession>A0ABP7DFX4</accession>
<reference evidence="5" key="1">
    <citation type="journal article" date="2019" name="Int. J. Syst. Evol. Microbiol.">
        <title>The Global Catalogue of Microorganisms (GCM) 10K type strain sequencing project: providing services to taxonomists for standard genome sequencing and annotation.</title>
        <authorList>
            <consortium name="The Broad Institute Genomics Platform"/>
            <consortium name="The Broad Institute Genome Sequencing Center for Infectious Disease"/>
            <person name="Wu L."/>
            <person name="Ma J."/>
        </authorList>
    </citation>
    <scope>NUCLEOTIDE SEQUENCE [LARGE SCALE GENOMIC DNA]</scope>
    <source>
        <strain evidence="5">JCM 17125</strain>
    </source>
</reference>
<evidence type="ECO:0000313" key="4">
    <source>
        <dbReference type="EMBL" id="GAA3705189.1"/>
    </source>
</evidence>
<dbReference type="EMBL" id="BAABDC010000003">
    <property type="protein sequence ID" value="GAA3705189.1"/>
    <property type="molecule type" value="Genomic_DNA"/>
</dbReference>
<feature type="domain" description="PNPLA" evidence="3">
    <location>
        <begin position="29"/>
        <end position="230"/>
    </location>
</feature>
<keyword evidence="1" id="KW-0443">Lipid metabolism</keyword>
<keyword evidence="5" id="KW-1185">Reference proteome</keyword>
<feature type="region of interest" description="Disordered" evidence="2">
    <location>
        <begin position="1"/>
        <end position="22"/>
    </location>
</feature>
<dbReference type="SUPFAM" id="SSF52151">
    <property type="entry name" value="FabD/lysophospholipase-like"/>
    <property type="match status" value="1"/>
</dbReference>
<dbReference type="Gene3D" id="3.40.1090.10">
    <property type="entry name" value="Cytosolic phospholipase A2 catalytic domain"/>
    <property type="match status" value="1"/>
</dbReference>
<dbReference type="Proteomes" id="UP001501468">
    <property type="component" value="Unassembled WGS sequence"/>
</dbReference>
<evidence type="ECO:0000256" key="1">
    <source>
        <dbReference type="ARBA" id="ARBA00023098"/>
    </source>
</evidence>
<protein>
    <submittedName>
        <fullName evidence="4">Patatin-like phospholipase family protein</fullName>
    </submittedName>
</protein>
<dbReference type="InterPro" id="IPR002641">
    <property type="entry name" value="PNPLA_dom"/>
</dbReference>
<proteinExistence type="predicted"/>
<gene>
    <name evidence="4" type="ORF">GCM10022399_22400</name>
</gene>
<evidence type="ECO:0000256" key="2">
    <source>
        <dbReference type="SAM" id="MobiDB-lite"/>
    </source>
</evidence>
<feature type="compositionally biased region" description="Low complexity" evidence="2">
    <location>
        <begin position="1"/>
        <end position="17"/>
    </location>
</feature>
<dbReference type="InterPro" id="IPR016035">
    <property type="entry name" value="Acyl_Trfase/lysoPLipase"/>
</dbReference>
<dbReference type="RefSeq" id="WP_344945933.1">
    <property type="nucleotide sequence ID" value="NZ_BAABDC010000003.1"/>
</dbReference>
<evidence type="ECO:0000259" key="3">
    <source>
        <dbReference type="Pfam" id="PF01734"/>
    </source>
</evidence>
<name>A0ABP7DFX4_9MICO</name>
<organism evidence="4 5">
    <name type="scientific">Terrabacter ginsenosidimutans</name>
    <dbReference type="NCBI Taxonomy" id="490575"/>
    <lineage>
        <taxon>Bacteria</taxon>
        <taxon>Bacillati</taxon>
        <taxon>Actinomycetota</taxon>
        <taxon>Actinomycetes</taxon>
        <taxon>Micrococcales</taxon>
        <taxon>Intrasporangiaceae</taxon>
        <taxon>Terrabacter</taxon>
    </lineage>
</organism>
<dbReference type="Pfam" id="PF01734">
    <property type="entry name" value="Patatin"/>
    <property type="match status" value="1"/>
</dbReference>